<dbReference type="GO" id="GO:0008168">
    <property type="term" value="F:methyltransferase activity"/>
    <property type="evidence" value="ECO:0007669"/>
    <property type="project" value="UniProtKB-KW"/>
</dbReference>
<feature type="region of interest" description="Disordered" evidence="1">
    <location>
        <begin position="178"/>
        <end position="201"/>
    </location>
</feature>
<accession>A0A160TBJ8</accession>
<protein>
    <submittedName>
        <fullName evidence="2">S-adenosylmethionine-dependent methyltransferase Functionally Coupled to the MukBEF Chromosome Partitioning Mechanism</fullName>
    </submittedName>
</protein>
<proteinExistence type="inferred from homology"/>
<dbReference type="HAMAP" id="MF_02057">
    <property type="entry name" value="tRNA_methyltr_CmoM"/>
    <property type="match status" value="1"/>
</dbReference>
<dbReference type="GO" id="GO:0032259">
    <property type="term" value="P:methylation"/>
    <property type="evidence" value="ECO:0007669"/>
    <property type="project" value="UniProtKB-KW"/>
</dbReference>
<keyword evidence="2" id="KW-0489">Methyltransferase</keyword>
<dbReference type="Pfam" id="PF13489">
    <property type="entry name" value="Methyltransf_23"/>
    <property type="match status" value="1"/>
</dbReference>
<name>A0A160TBJ8_9ZZZZ</name>
<sequence length="270" mass="30499">MTHDSADHSSLEAAHKQLTVDRNFDDLAARFSRTIYATPRGQLRLLALAQDFNDLAIPLEGATVLDIGGGQGQFSLQLAKQGANISLCDVSQEMLTLAQDLFAAENIPVNSQCCSLQATDSVFPHEYDIVLNHAVLEWLEHPFDALPQLAARVRPDGWLSLMFYNLHGHEWRQLMNGRTHAPKGANPRLRREGNAPQHPLDPDAIEQALTQLGFSVRRWRGIRCIHDHMHQKIRERIGQEAVNKSDLEVGLQEPYRRLGRYVHFLAQRNP</sequence>
<dbReference type="EMBL" id="CZQC01000050">
    <property type="protein sequence ID" value="CUS41740.1"/>
    <property type="molecule type" value="Genomic_DNA"/>
</dbReference>
<evidence type="ECO:0000313" key="2">
    <source>
        <dbReference type="EMBL" id="CUS41740.1"/>
    </source>
</evidence>
<gene>
    <name evidence="2" type="ORF">MGWOODY_Tha2259</name>
</gene>
<dbReference type="InterPro" id="IPR033664">
    <property type="entry name" value="Cmo5U_methylTrfase"/>
</dbReference>
<dbReference type="AlphaFoldDB" id="A0A160TBJ8"/>
<dbReference type="CDD" id="cd02440">
    <property type="entry name" value="AdoMet_MTases"/>
    <property type="match status" value="1"/>
</dbReference>
<reference evidence="2" key="1">
    <citation type="submission" date="2015-10" db="EMBL/GenBank/DDBJ databases">
        <authorList>
            <person name="Gilbert D.G."/>
        </authorList>
    </citation>
    <scope>NUCLEOTIDE SEQUENCE</scope>
</reference>
<dbReference type="Gene3D" id="3.40.50.150">
    <property type="entry name" value="Vaccinia Virus protein VP39"/>
    <property type="match status" value="1"/>
</dbReference>
<dbReference type="PANTHER" id="PTHR43861">
    <property type="entry name" value="TRANS-ACONITATE 2-METHYLTRANSFERASE-RELATED"/>
    <property type="match status" value="1"/>
</dbReference>
<evidence type="ECO:0000256" key="1">
    <source>
        <dbReference type="SAM" id="MobiDB-lite"/>
    </source>
</evidence>
<keyword evidence="2" id="KW-0808">Transferase</keyword>
<dbReference type="SUPFAM" id="SSF53335">
    <property type="entry name" value="S-adenosyl-L-methionine-dependent methyltransferases"/>
    <property type="match status" value="1"/>
</dbReference>
<organism evidence="2">
    <name type="scientific">hydrothermal vent metagenome</name>
    <dbReference type="NCBI Taxonomy" id="652676"/>
    <lineage>
        <taxon>unclassified sequences</taxon>
        <taxon>metagenomes</taxon>
        <taxon>ecological metagenomes</taxon>
    </lineage>
</organism>
<dbReference type="InterPro" id="IPR029063">
    <property type="entry name" value="SAM-dependent_MTases_sf"/>
</dbReference>